<keyword evidence="7" id="KW-0378">Hydrolase</keyword>
<evidence type="ECO:0000256" key="3">
    <source>
        <dbReference type="ARBA" id="ARBA00022741"/>
    </source>
</evidence>
<evidence type="ECO:0000313" key="7">
    <source>
        <dbReference type="EMBL" id="MPM96171.1"/>
    </source>
</evidence>
<evidence type="ECO:0000256" key="4">
    <source>
        <dbReference type="ARBA" id="ARBA00022840"/>
    </source>
</evidence>
<dbReference type="GO" id="GO:0016787">
    <property type="term" value="F:hydrolase activity"/>
    <property type="evidence" value="ECO:0007669"/>
    <property type="project" value="UniProtKB-KW"/>
</dbReference>
<dbReference type="InterPro" id="IPR050107">
    <property type="entry name" value="ABC_carbohydrate_import_ATPase"/>
</dbReference>
<keyword evidence="4 7" id="KW-0067">ATP-binding</keyword>
<gene>
    <name evidence="7" type="primary">rbsA_64</name>
    <name evidence="7" type="ORF">SDC9_143329</name>
</gene>
<sequence length="73" mass="7844">MAAKETIWALLRDLAGAGKAIVVVSSELPELMSLCDRIVVMSDGEMAGEFLPGEWSAEKLTAAAFSRYMATVH</sequence>
<organism evidence="7">
    <name type="scientific">bioreactor metagenome</name>
    <dbReference type="NCBI Taxonomy" id="1076179"/>
    <lineage>
        <taxon>unclassified sequences</taxon>
        <taxon>metagenomes</taxon>
        <taxon>ecological metagenomes</taxon>
    </lineage>
</organism>
<evidence type="ECO:0000256" key="6">
    <source>
        <dbReference type="ARBA" id="ARBA00023136"/>
    </source>
</evidence>
<comment type="caution">
    <text evidence="7">The sequence shown here is derived from an EMBL/GenBank/DDBJ whole genome shotgun (WGS) entry which is preliminary data.</text>
</comment>
<accession>A0A645E3N4</accession>
<dbReference type="PANTHER" id="PTHR43790">
    <property type="entry name" value="CARBOHYDRATE TRANSPORT ATP-BINDING PROTEIN MG119-RELATED"/>
    <property type="match status" value="1"/>
</dbReference>
<dbReference type="PANTHER" id="PTHR43790:SF3">
    <property type="entry name" value="D-ALLOSE IMPORT ATP-BINDING PROTEIN ALSA-RELATED"/>
    <property type="match status" value="1"/>
</dbReference>
<keyword evidence="1" id="KW-0813">Transport</keyword>
<dbReference type="EC" id="3.6.3.17" evidence="7"/>
<evidence type="ECO:0000256" key="2">
    <source>
        <dbReference type="ARBA" id="ARBA00022475"/>
    </source>
</evidence>
<proteinExistence type="predicted"/>
<protein>
    <submittedName>
        <fullName evidence="7">Ribose import ATP-binding protein RbsA</fullName>
        <ecNumber evidence="7">3.6.3.17</ecNumber>
    </submittedName>
</protein>
<dbReference type="GO" id="GO:0005524">
    <property type="term" value="F:ATP binding"/>
    <property type="evidence" value="ECO:0007669"/>
    <property type="project" value="UniProtKB-KW"/>
</dbReference>
<keyword evidence="5" id="KW-1278">Translocase</keyword>
<dbReference type="SUPFAM" id="SSF52540">
    <property type="entry name" value="P-loop containing nucleoside triphosphate hydrolases"/>
    <property type="match status" value="1"/>
</dbReference>
<name>A0A645E3N4_9ZZZZ</name>
<evidence type="ECO:0000256" key="5">
    <source>
        <dbReference type="ARBA" id="ARBA00022967"/>
    </source>
</evidence>
<keyword evidence="6" id="KW-0472">Membrane</keyword>
<dbReference type="AlphaFoldDB" id="A0A645E3N4"/>
<keyword evidence="2" id="KW-1003">Cell membrane</keyword>
<dbReference type="EMBL" id="VSSQ01042572">
    <property type="protein sequence ID" value="MPM96171.1"/>
    <property type="molecule type" value="Genomic_DNA"/>
</dbReference>
<evidence type="ECO:0000256" key="1">
    <source>
        <dbReference type="ARBA" id="ARBA00022448"/>
    </source>
</evidence>
<keyword evidence="3" id="KW-0547">Nucleotide-binding</keyword>
<reference evidence="7" key="1">
    <citation type="submission" date="2019-08" db="EMBL/GenBank/DDBJ databases">
        <authorList>
            <person name="Kucharzyk K."/>
            <person name="Murdoch R.W."/>
            <person name="Higgins S."/>
            <person name="Loffler F."/>
        </authorList>
    </citation>
    <scope>NUCLEOTIDE SEQUENCE</scope>
</reference>
<dbReference type="Gene3D" id="3.40.50.300">
    <property type="entry name" value="P-loop containing nucleotide triphosphate hydrolases"/>
    <property type="match status" value="1"/>
</dbReference>
<dbReference type="InterPro" id="IPR027417">
    <property type="entry name" value="P-loop_NTPase"/>
</dbReference>